<keyword evidence="3" id="KW-1185">Reference proteome</keyword>
<dbReference type="NCBIfam" id="NF046009">
    <property type="entry name" value="MAGa3780_fam"/>
    <property type="match status" value="1"/>
</dbReference>
<gene>
    <name evidence="2" type="ORF">JPM2_7040</name>
</gene>
<name>A0A809RVJ9_9BACT</name>
<sequence length="251" mass="30215">MKTKFKKRELLLLIFGLLIIFLTSFFVIENIVNFKPKEFKEGSKVTFHIIFQNYTSLFYFTNQSNLFLGIAMVLLSLKPNCKHRKQLFFGTTVLISITFIIYWALISWNSNWSDWLGSIRSITTHCIHPIIGFIFLWFYKKEIELNKKVFTYTSIYVLGYFFFSFILFFSTYKEWFGKKQGVTIYAFLDFVEPLFYKKGNIYLVVFLDLLIFVIGFMIPFALSWFWKSVYKIKFYKIKYSKEKFLKRKNDV</sequence>
<keyword evidence="1" id="KW-1133">Transmembrane helix</keyword>
<protein>
    <submittedName>
        <fullName evidence="2">Uncharacterized protein</fullName>
    </submittedName>
</protein>
<evidence type="ECO:0000313" key="2">
    <source>
        <dbReference type="EMBL" id="BBU48011.1"/>
    </source>
</evidence>
<keyword evidence="1" id="KW-0812">Transmembrane</keyword>
<dbReference type="KEGG" id="mfel:JPM2_7040"/>
<organism evidence="2 3">
    <name type="scientific">Mycoplasmopsis felis</name>
    <dbReference type="NCBI Taxonomy" id="33923"/>
    <lineage>
        <taxon>Bacteria</taxon>
        <taxon>Bacillati</taxon>
        <taxon>Mycoplasmatota</taxon>
        <taxon>Mycoplasmoidales</taxon>
        <taxon>Metamycoplasmataceae</taxon>
        <taxon>Mycoplasmopsis</taxon>
    </lineage>
</organism>
<dbReference type="RefSeq" id="WP_161553393.1">
    <property type="nucleotide sequence ID" value="NZ_AP022325.1"/>
</dbReference>
<feature type="transmembrane region" description="Helical" evidence="1">
    <location>
        <begin position="201"/>
        <end position="226"/>
    </location>
</feature>
<evidence type="ECO:0000256" key="1">
    <source>
        <dbReference type="SAM" id="Phobius"/>
    </source>
</evidence>
<feature type="transmembrane region" description="Helical" evidence="1">
    <location>
        <begin position="150"/>
        <end position="169"/>
    </location>
</feature>
<reference evidence="2 3" key="1">
    <citation type="submission" date="2020-01" db="EMBL/GenBank/DDBJ databases">
        <title>Complete genome sequence of Mycoplasma felis strain Myco-2.</title>
        <authorList>
            <person name="Kinoshita Y."/>
            <person name="Niwa H."/>
            <person name="Uchida-Fujii E."/>
            <person name="Nukada T."/>
        </authorList>
    </citation>
    <scope>NUCLEOTIDE SEQUENCE [LARGE SCALE GENOMIC DNA]</scope>
    <source>
        <strain evidence="2 3">Myco-2</strain>
    </source>
</reference>
<feature type="transmembrane region" description="Helical" evidence="1">
    <location>
        <begin position="12"/>
        <end position="34"/>
    </location>
</feature>
<evidence type="ECO:0000313" key="3">
    <source>
        <dbReference type="Proteomes" id="UP000464317"/>
    </source>
</evidence>
<keyword evidence="1" id="KW-0472">Membrane</keyword>
<dbReference type="EMBL" id="AP022325">
    <property type="protein sequence ID" value="BBU48011.1"/>
    <property type="molecule type" value="Genomic_DNA"/>
</dbReference>
<feature type="transmembrane region" description="Helical" evidence="1">
    <location>
        <begin position="87"/>
        <end position="106"/>
    </location>
</feature>
<accession>A0A809RVJ9</accession>
<feature type="transmembrane region" description="Helical" evidence="1">
    <location>
        <begin position="118"/>
        <end position="138"/>
    </location>
</feature>
<dbReference type="AlphaFoldDB" id="A0A809RVJ9"/>
<dbReference type="Proteomes" id="UP000464317">
    <property type="component" value="Chromosome"/>
</dbReference>
<proteinExistence type="predicted"/>
<feature type="transmembrane region" description="Helical" evidence="1">
    <location>
        <begin position="54"/>
        <end position="75"/>
    </location>
</feature>